<evidence type="ECO:0000313" key="2">
    <source>
        <dbReference type="Proteomes" id="UP000199118"/>
    </source>
</evidence>
<protein>
    <submittedName>
        <fullName evidence="1">Uncharacterized protein</fullName>
    </submittedName>
</protein>
<sequence>MTSNEGTALAYVEARARSSGEVISAVQLEEVQNTTTQSTGGIKGGGGKMESTEFSYFAHFAVAVCDGPV</sequence>
<dbReference type="Proteomes" id="UP000199118">
    <property type="component" value="Unassembled WGS sequence"/>
</dbReference>
<gene>
    <name evidence="1" type="ORF">SAMN05444336_108155</name>
</gene>
<reference evidence="1 2" key="1">
    <citation type="submission" date="2016-10" db="EMBL/GenBank/DDBJ databases">
        <authorList>
            <person name="de Groot N.N."/>
        </authorList>
    </citation>
    <scope>NUCLEOTIDE SEQUENCE [LARGE SCALE GENOMIC DNA]</scope>
    <source>
        <strain evidence="1 2">DSM 17890</strain>
    </source>
</reference>
<dbReference type="STRING" id="356660.SAMN05444336_108155"/>
<accession>A0A1H3DUH8</accession>
<dbReference type="RefSeq" id="WP_092684307.1">
    <property type="nucleotide sequence ID" value="NZ_FNMZ01000008.1"/>
</dbReference>
<dbReference type="AlphaFoldDB" id="A0A1H3DUH8"/>
<evidence type="ECO:0000313" key="1">
    <source>
        <dbReference type="EMBL" id="SDX70007.1"/>
    </source>
</evidence>
<name>A0A1H3DUH8_9RHOB</name>
<organism evidence="1 2">
    <name type="scientific">Albimonas donghaensis</name>
    <dbReference type="NCBI Taxonomy" id="356660"/>
    <lineage>
        <taxon>Bacteria</taxon>
        <taxon>Pseudomonadati</taxon>
        <taxon>Pseudomonadota</taxon>
        <taxon>Alphaproteobacteria</taxon>
        <taxon>Rhodobacterales</taxon>
        <taxon>Paracoccaceae</taxon>
        <taxon>Albimonas</taxon>
    </lineage>
</organism>
<keyword evidence="2" id="KW-1185">Reference proteome</keyword>
<proteinExistence type="predicted"/>
<dbReference type="EMBL" id="FNMZ01000008">
    <property type="protein sequence ID" value="SDX70007.1"/>
    <property type="molecule type" value="Genomic_DNA"/>
</dbReference>